<dbReference type="AlphaFoldDB" id="A0A0C3M304"/>
<sequence length="236" mass="26052">GDWDLYRLLNDYVESFLQWKTSEASRERARTEGEIQSLRGINDTLEQTLRTGDDLQKKLSSIEDQFTTLRARSKEKAAVQQAVLEETTTSEPDLPDARPSEVAVQAKPEQEADTSQSDPVQTEAVPMEEPEQSGEKDQTTLIAEHNLDAKPDSPTLPLETAGEQEQSQDSLTQEVATLGPRKSLGEGGAKRLGELNAAFLARSNSSQGTWRNKTIAPTERPSKSIAELRAQFGARK</sequence>
<proteinExistence type="predicted"/>
<feature type="non-terminal residue" evidence="2">
    <location>
        <position position="1"/>
    </location>
</feature>
<evidence type="ECO:0000313" key="3">
    <source>
        <dbReference type="Proteomes" id="UP000054248"/>
    </source>
</evidence>
<protein>
    <submittedName>
        <fullName evidence="2">Uncharacterized protein</fullName>
    </submittedName>
</protein>
<reference evidence="2 3" key="1">
    <citation type="submission" date="2014-04" db="EMBL/GenBank/DDBJ databases">
        <authorList>
            <consortium name="DOE Joint Genome Institute"/>
            <person name="Kuo A."/>
            <person name="Girlanda M."/>
            <person name="Perotto S."/>
            <person name="Kohler A."/>
            <person name="Nagy L.G."/>
            <person name="Floudas D."/>
            <person name="Copeland A."/>
            <person name="Barry K.W."/>
            <person name="Cichocki N."/>
            <person name="Veneault-Fourrey C."/>
            <person name="LaButti K."/>
            <person name="Lindquist E.A."/>
            <person name="Lipzen A."/>
            <person name="Lundell T."/>
            <person name="Morin E."/>
            <person name="Murat C."/>
            <person name="Sun H."/>
            <person name="Tunlid A."/>
            <person name="Henrissat B."/>
            <person name="Grigoriev I.V."/>
            <person name="Hibbett D.S."/>
            <person name="Martin F."/>
            <person name="Nordberg H.P."/>
            <person name="Cantor M.N."/>
            <person name="Hua S.X."/>
        </authorList>
    </citation>
    <scope>NUCLEOTIDE SEQUENCE [LARGE SCALE GENOMIC DNA]</scope>
    <source>
        <strain evidence="2 3">MUT 4182</strain>
    </source>
</reference>
<feature type="compositionally biased region" description="Polar residues" evidence="1">
    <location>
        <begin position="163"/>
        <end position="175"/>
    </location>
</feature>
<gene>
    <name evidence="2" type="ORF">M407DRAFT_22717</name>
</gene>
<dbReference type="Proteomes" id="UP000054248">
    <property type="component" value="Unassembled WGS sequence"/>
</dbReference>
<evidence type="ECO:0000256" key="1">
    <source>
        <dbReference type="SAM" id="MobiDB-lite"/>
    </source>
</evidence>
<dbReference type="HOGENOM" id="CLU_1177897_0_0_1"/>
<name>A0A0C3M304_9AGAM</name>
<dbReference type="OrthoDB" id="419631at2759"/>
<keyword evidence="3" id="KW-1185">Reference proteome</keyword>
<reference evidence="3" key="2">
    <citation type="submission" date="2015-01" db="EMBL/GenBank/DDBJ databases">
        <title>Evolutionary Origins and Diversification of the Mycorrhizal Mutualists.</title>
        <authorList>
            <consortium name="DOE Joint Genome Institute"/>
            <consortium name="Mycorrhizal Genomics Consortium"/>
            <person name="Kohler A."/>
            <person name="Kuo A."/>
            <person name="Nagy L.G."/>
            <person name="Floudas D."/>
            <person name="Copeland A."/>
            <person name="Barry K.W."/>
            <person name="Cichocki N."/>
            <person name="Veneault-Fourrey C."/>
            <person name="LaButti K."/>
            <person name="Lindquist E.A."/>
            <person name="Lipzen A."/>
            <person name="Lundell T."/>
            <person name="Morin E."/>
            <person name="Murat C."/>
            <person name="Riley R."/>
            <person name="Ohm R."/>
            <person name="Sun H."/>
            <person name="Tunlid A."/>
            <person name="Henrissat B."/>
            <person name="Grigoriev I.V."/>
            <person name="Hibbett D.S."/>
            <person name="Martin F."/>
        </authorList>
    </citation>
    <scope>NUCLEOTIDE SEQUENCE [LARGE SCALE GENOMIC DNA]</scope>
    <source>
        <strain evidence="3">MUT 4182</strain>
    </source>
</reference>
<dbReference type="EMBL" id="KN822999">
    <property type="protein sequence ID" value="KIO28087.1"/>
    <property type="molecule type" value="Genomic_DNA"/>
</dbReference>
<evidence type="ECO:0000313" key="2">
    <source>
        <dbReference type="EMBL" id="KIO28087.1"/>
    </source>
</evidence>
<feature type="region of interest" description="Disordered" evidence="1">
    <location>
        <begin position="72"/>
        <end position="188"/>
    </location>
</feature>
<accession>A0A0C3M304</accession>
<organism evidence="2 3">
    <name type="scientific">Tulasnella calospora MUT 4182</name>
    <dbReference type="NCBI Taxonomy" id="1051891"/>
    <lineage>
        <taxon>Eukaryota</taxon>
        <taxon>Fungi</taxon>
        <taxon>Dikarya</taxon>
        <taxon>Basidiomycota</taxon>
        <taxon>Agaricomycotina</taxon>
        <taxon>Agaricomycetes</taxon>
        <taxon>Cantharellales</taxon>
        <taxon>Tulasnellaceae</taxon>
        <taxon>Tulasnella</taxon>
    </lineage>
</organism>